<dbReference type="GO" id="GO:0016052">
    <property type="term" value="P:carbohydrate catabolic process"/>
    <property type="evidence" value="ECO:0007669"/>
    <property type="project" value="TreeGrafter"/>
</dbReference>
<feature type="signal peptide" evidence="2">
    <location>
        <begin position="1"/>
        <end position="19"/>
    </location>
</feature>
<dbReference type="RefSeq" id="WP_008615668.1">
    <property type="nucleotide sequence ID" value="NZ_AONQ01000013.1"/>
</dbReference>
<sequence length="277" mass="29940">MRRRRVLAGGLALAVSACAGEPARTIRPPRPKATPGMVDEPALVGLNAVIDLHHANGVKSFAAARDGSGVLAVIHKASEGDWQDPRYEERRAAALDAGLLWGAYHFGTRQHPGRVQARMFLAAARPDPATLLVLDLEPNGRAPANSMRIEAAEEFVREIADTTGRLPLLYTPPAWADGEAMAGQSLGGAVEPGSILAACDLWLADYRFEPELPRAWGTKGWRLWQYAGDDAVVGGPFRDRTRAVRGVERGNRSVFAGSRDQLYGWWTGLPSRQGTTS</sequence>
<dbReference type="eggNOG" id="COG3757">
    <property type="taxonomic scope" value="Bacteria"/>
</dbReference>
<dbReference type="EMBL" id="AONQ01000013">
    <property type="protein sequence ID" value="EME70731.1"/>
    <property type="molecule type" value="Genomic_DNA"/>
</dbReference>
<feature type="chain" id="PRO_5004030095" evidence="2">
    <location>
        <begin position="20"/>
        <end position="277"/>
    </location>
</feature>
<dbReference type="Proteomes" id="UP000011744">
    <property type="component" value="Unassembled WGS sequence"/>
</dbReference>
<evidence type="ECO:0000256" key="1">
    <source>
        <dbReference type="ARBA" id="ARBA00010646"/>
    </source>
</evidence>
<dbReference type="PANTHER" id="PTHR34135:SF2">
    <property type="entry name" value="LYSOZYME"/>
    <property type="match status" value="1"/>
</dbReference>
<dbReference type="InterPro" id="IPR002053">
    <property type="entry name" value="Glyco_hydro_25"/>
</dbReference>
<organism evidence="3 4">
    <name type="scientific">Paramagnetospirillum caucaseum</name>
    <dbReference type="NCBI Taxonomy" id="1244869"/>
    <lineage>
        <taxon>Bacteria</taxon>
        <taxon>Pseudomonadati</taxon>
        <taxon>Pseudomonadota</taxon>
        <taxon>Alphaproteobacteria</taxon>
        <taxon>Rhodospirillales</taxon>
        <taxon>Magnetospirillaceae</taxon>
        <taxon>Paramagnetospirillum</taxon>
    </lineage>
</organism>
<gene>
    <name evidence="3" type="ORF">H261_06726</name>
</gene>
<dbReference type="PATRIC" id="fig|1244869.3.peg.1354"/>
<dbReference type="SUPFAM" id="SSF51445">
    <property type="entry name" value="(Trans)glycosidases"/>
    <property type="match status" value="1"/>
</dbReference>
<dbReference type="GO" id="GO:0003796">
    <property type="term" value="F:lysozyme activity"/>
    <property type="evidence" value="ECO:0007669"/>
    <property type="project" value="InterPro"/>
</dbReference>
<dbReference type="GO" id="GO:0016998">
    <property type="term" value="P:cell wall macromolecule catabolic process"/>
    <property type="evidence" value="ECO:0007669"/>
    <property type="project" value="InterPro"/>
</dbReference>
<evidence type="ECO:0000313" key="4">
    <source>
        <dbReference type="Proteomes" id="UP000011744"/>
    </source>
</evidence>
<dbReference type="STRING" id="1244869.H261_06726"/>
<dbReference type="CDD" id="cd00599">
    <property type="entry name" value="GH25_muramidase"/>
    <property type="match status" value="1"/>
</dbReference>
<protein>
    <submittedName>
        <fullName evidence="3">Lyzozyme M1</fullName>
    </submittedName>
</protein>
<keyword evidence="4" id="KW-1185">Reference proteome</keyword>
<dbReference type="AlphaFoldDB" id="M2YCL5"/>
<dbReference type="Pfam" id="PF01183">
    <property type="entry name" value="Glyco_hydro_25"/>
    <property type="match status" value="1"/>
</dbReference>
<dbReference type="GO" id="GO:0009253">
    <property type="term" value="P:peptidoglycan catabolic process"/>
    <property type="evidence" value="ECO:0007669"/>
    <property type="project" value="InterPro"/>
</dbReference>
<dbReference type="PANTHER" id="PTHR34135">
    <property type="entry name" value="LYSOZYME"/>
    <property type="match status" value="1"/>
</dbReference>
<accession>M2YCL5</accession>
<reference evidence="3 4" key="1">
    <citation type="journal article" date="2014" name="Genome Announc.">
        <title>Draft Genome Sequence of Magnetospirillum sp. Strain SO-1, a Freshwater Magnetotactic Bacterium Isolated from the Ol'khovka River, Russia.</title>
        <authorList>
            <person name="Grouzdev D.S."/>
            <person name="Dziuba M.V."/>
            <person name="Sukhacheva M.S."/>
            <person name="Mardanov A.V."/>
            <person name="Beletskiy A.V."/>
            <person name="Kuznetsov B.B."/>
            <person name="Skryabin K.G."/>
        </authorList>
    </citation>
    <scope>NUCLEOTIDE SEQUENCE [LARGE SCALE GENOMIC DNA]</scope>
    <source>
        <strain evidence="3 4">SO-1</strain>
    </source>
</reference>
<proteinExistence type="inferred from homology"/>
<dbReference type="PROSITE" id="PS51257">
    <property type="entry name" value="PROKAR_LIPOPROTEIN"/>
    <property type="match status" value="1"/>
</dbReference>
<keyword evidence="2" id="KW-0732">Signal</keyword>
<evidence type="ECO:0000313" key="3">
    <source>
        <dbReference type="EMBL" id="EME70731.1"/>
    </source>
</evidence>
<dbReference type="Gene3D" id="3.20.20.80">
    <property type="entry name" value="Glycosidases"/>
    <property type="match status" value="1"/>
</dbReference>
<comment type="similarity">
    <text evidence="1">Belongs to the glycosyl hydrolase 25 family.</text>
</comment>
<comment type="caution">
    <text evidence="3">The sequence shown here is derived from an EMBL/GenBank/DDBJ whole genome shotgun (WGS) entry which is preliminary data.</text>
</comment>
<name>M2YCL5_9PROT</name>
<evidence type="ECO:0000256" key="2">
    <source>
        <dbReference type="SAM" id="SignalP"/>
    </source>
</evidence>
<dbReference type="InterPro" id="IPR017853">
    <property type="entry name" value="GH"/>
</dbReference>
<dbReference type="OrthoDB" id="5298492at2"/>
<dbReference type="PROSITE" id="PS51904">
    <property type="entry name" value="GLYCOSYL_HYDROL_F25_2"/>
    <property type="match status" value="1"/>
</dbReference>